<evidence type="ECO:0000313" key="7">
    <source>
        <dbReference type="Proteomes" id="UP000002026"/>
    </source>
</evidence>
<evidence type="ECO:0000256" key="3">
    <source>
        <dbReference type="ARBA" id="ARBA00023004"/>
    </source>
</evidence>
<proteinExistence type="predicted"/>
<dbReference type="PROSITE" id="PS51379">
    <property type="entry name" value="4FE4S_FER_2"/>
    <property type="match status" value="3"/>
</dbReference>
<dbReference type="HOGENOM" id="CLU_043374_1_2_11"/>
<dbReference type="eggNOG" id="COG0437">
    <property type="taxonomic scope" value="Bacteria"/>
</dbReference>
<feature type="domain" description="4Fe-4S ferredoxin-type" evidence="5">
    <location>
        <begin position="4"/>
        <end position="34"/>
    </location>
</feature>
<dbReference type="Proteomes" id="UP000002026">
    <property type="component" value="Chromosome"/>
</dbReference>
<dbReference type="RefSeq" id="WP_012799198.1">
    <property type="nucleotide sequence ID" value="NC_013165.1"/>
</dbReference>
<evidence type="ECO:0000256" key="1">
    <source>
        <dbReference type="ARBA" id="ARBA00022485"/>
    </source>
</evidence>
<evidence type="ECO:0000313" key="6">
    <source>
        <dbReference type="EMBL" id="ACV23098.1"/>
    </source>
</evidence>
<dbReference type="InterPro" id="IPR050954">
    <property type="entry name" value="ET_IronSulfur_Cluster-Binding"/>
</dbReference>
<reference evidence="6 7" key="1">
    <citation type="journal article" date="2009" name="Stand. Genomic Sci.">
        <title>Complete genome sequence of Slackia heliotrinireducens type strain (RHS 1).</title>
        <authorList>
            <person name="Pukall R."/>
            <person name="Lapidus A."/>
            <person name="Nolan M."/>
            <person name="Copeland A."/>
            <person name="Glavina Del Rio T."/>
            <person name="Lucas S."/>
            <person name="Chen F."/>
            <person name="Tice H."/>
            <person name="Cheng J.F."/>
            <person name="Chertkov O."/>
            <person name="Bruce D."/>
            <person name="Goodwin L."/>
            <person name="Kuske C."/>
            <person name="Brettin T."/>
            <person name="Detter J.C."/>
            <person name="Han C."/>
            <person name="Pitluck S."/>
            <person name="Pati A."/>
            <person name="Mavrommatis K."/>
            <person name="Ivanova N."/>
            <person name="Ovchinnikova G."/>
            <person name="Chen A."/>
            <person name="Palaniappan K."/>
            <person name="Schneider S."/>
            <person name="Rohde M."/>
            <person name="Chain P."/>
            <person name="D'haeseleer P."/>
            <person name="Goker M."/>
            <person name="Bristow J."/>
            <person name="Eisen J.A."/>
            <person name="Markowitz V."/>
            <person name="Kyrpides N.C."/>
            <person name="Klenk H.P."/>
            <person name="Hugenholtz P."/>
        </authorList>
    </citation>
    <scope>NUCLEOTIDE SEQUENCE [LARGE SCALE GENOMIC DNA]</scope>
    <source>
        <strain evidence="7">ATCC 29202 / DSM 20476 / NCTC 11029 / RHS 1</strain>
    </source>
</reference>
<dbReference type="Pfam" id="PF12800">
    <property type="entry name" value="Fer4_4"/>
    <property type="match status" value="1"/>
</dbReference>
<keyword evidence="7" id="KW-1185">Reference proteome</keyword>
<dbReference type="InterPro" id="IPR017900">
    <property type="entry name" value="4Fe4S_Fe_S_CS"/>
</dbReference>
<dbReference type="AlphaFoldDB" id="C7N863"/>
<dbReference type="PANTHER" id="PTHR43177:SF3">
    <property type="entry name" value="PROTEIN NRFC HOMOLOG"/>
    <property type="match status" value="1"/>
</dbReference>
<evidence type="ECO:0000259" key="5">
    <source>
        <dbReference type="PROSITE" id="PS51379"/>
    </source>
</evidence>
<sequence length="204" mass="22483">MTRNAMVVDLNRCIGCYGCEVACKQEHDVALGEYWCKVYTDGPQGTHPHITQYWLPTLCQQCENAPCIEVCPTGASQRDPVTGVVIIDRETCIGCKSCLTACPYGVRSYNASTNTVGKCTLCNDRLRNDKLPACVLACSGQARFFGDLDDPESAASKALAAHDEADIHQFADSGNAPLTRYILSEKYAEWISDDWYGLDMYTLE</sequence>
<name>C7N863_SLAHD</name>
<dbReference type="Pfam" id="PF13247">
    <property type="entry name" value="Fer4_11"/>
    <property type="match status" value="1"/>
</dbReference>
<dbReference type="GO" id="GO:0046872">
    <property type="term" value="F:metal ion binding"/>
    <property type="evidence" value="ECO:0007669"/>
    <property type="project" value="UniProtKB-KW"/>
</dbReference>
<dbReference type="CDD" id="cd10551">
    <property type="entry name" value="PsrB"/>
    <property type="match status" value="1"/>
</dbReference>
<dbReference type="KEGG" id="shi:Shel_20870"/>
<feature type="domain" description="4Fe-4S ferredoxin-type" evidence="5">
    <location>
        <begin position="50"/>
        <end position="81"/>
    </location>
</feature>
<dbReference type="STRING" id="471855.Shel_20870"/>
<dbReference type="PROSITE" id="PS00198">
    <property type="entry name" value="4FE4S_FER_1"/>
    <property type="match status" value="1"/>
</dbReference>
<dbReference type="GO" id="GO:0051539">
    <property type="term" value="F:4 iron, 4 sulfur cluster binding"/>
    <property type="evidence" value="ECO:0007669"/>
    <property type="project" value="UniProtKB-KW"/>
</dbReference>
<dbReference type="Gene3D" id="3.30.70.20">
    <property type="match status" value="2"/>
</dbReference>
<feature type="domain" description="4Fe-4S ferredoxin-type" evidence="5">
    <location>
        <begin position="83"/>
        <end position="112"/>
    </location>
</feature>
<accession>C7N863</accession>
<keyword evidence="2" id="KW-0479">Metal-binding</keyword>
<protein>
    <submittedName>
        <fullName evidence="6">Fe-S-cluster-containing hydrogenase subunit</fullName>
    </submittedName>
</protein>
<dbReference type="SUPFAM" id="SSF54862">
    <property type="entry name" value="4Fe-4S ferredoxins"/>
    <property type="match status" value="1"/>
</dbReference>
<keyword evidence="3" id="KW-0408">Iron</keyword>
<gene>
    <name evidence="6" type="ordered locus">Shel_20870</name>
</gene>
<dbReference type="EMBL" id="CP001684">
    <property type="protein sequence ID" value="ACV23098.1"/>
    <property type="molecule type" value="Genomic_DNA"/>
</dbReference>
<keyword evidence="1" id="KW-0004">4Fe-4S</keyword>
<evidence type="ECO:0000256" key="4">
    <source>
        <dbReference type="ARBA" id="ARBA00023014"/>
    </source>
</evidence>
<organism evidence="6 7">
    <name type="scientific">Slackia heliotrinireducens (strain ATCC 29202 / DSM 20476 / NCTC 11029 / RHS 1)</name>
    <name type="common">Peptococcus heliotrinreducens</name>
    <dbReference type="NCBI Taxonomy" id="471855"/>
    <lineage>
        <taxon>Bacteria</taxon>
        <taxon>Bacillati</taxon>
        <taxon>Actinomycetota</taxon>
        <taxon>Coriobacteriia</taxon>
        <taxon>Eggerthellales</taxon>
        <taxon>Eggerthellaceae</taxon>
        <taxon>Slackia</taxon>
    </lineage>
</organism>
<dbReference type="InterPro" id="IPR017896">
    <property type="entry name" value="4Fe4S_Fe-S-bd"/>
</dbReference>
<keyword evidence="4" id="KW-0411">Iron-sulfur</keyword>
<dbReference type="PANTHER" id="PTHR43177">
    <property type="entry name" value="PROTEIN NRFC"/>
    <property type="match status" value="1"/>
</dbReference>
<evidence type="ECO:0000256" key="2">
    <source>
        <dbReference type="ARBA" id="ARBA00022723"/>
    </source>
</evidence>